<dbReference type="GO" id="GO:0000175">
    <property type="term" value="F:3'-5'-RNA exonuclease activity"/>
    <property type="evidence" value="ECO:0007669"/>
    <property type="project" value="TreeGrafter"/>
</dbReference>
<dbReference type="EMBL" id="MN738832">
    <property type="protein sequence ID" value="QHT38538.1"/>
    <property type="molecule type" value="Genomic_DNA"/>
</dbReference>
<dbReference type="InterPro" id="IPR050180">
    <property type="entry name" value="RNR_Ribonuclease"/>
</dbReference>
<organism evidence="2">
    <name type="scientific">viral metagenome</name>
    <dbReference type="NCBI Taxonomy" id="1070528"/>
    <lineage>
        <taxon>unclassified sequences</taxon>
        <taxon>metagenomes</taxon>
        <taxon>organismal metagenomes</taxon>
    </lineage>
</organism>
<dbReference type="SUPFAM" id="SSF50249">
    <property type="entry name" value="Nucleic acid-binding proteins"/>
    <property type="match status" value="1"/>
</dbReference>
<reference evidence="2" key="1">
    <citation type="journal article" date="2020" name="Nature">
        <title>Giant virus diversity and host interactions through global metagenomics.</title>
        <authorList>
            <person name="Schulz F."/>
            <person name="Roux S."/>
            <person name="Paez-Espino D."/>
            <person name="Jungbluth S."/>
            <person name="Walsh D.A."/>
            <person name="Denef V.J."/>
            <person name="McMahon K.D."/>
            <person name="Konstantinidis K.T."/>
            <person name="Eloe-Fadrosh E.A."/>
            <person name="Kyrpides N.C."/>
            <person name="Woyke T."/>
        </authorList>
    </citation>
    <scope>NUCLEOTIDE SEQUENCE</scope>
    <source>
        <strain evidence="2">GVMAG-S-ERX556106-38</strain>
    </source>
</reference>
<accession>A0A6C0FA29</accession>
<dbReference type="InterPro" id="IPR001900">
    <property type="entry name" value="RNase_II/R"/>
</dbReference>
<name>A0A6C0FA29_9ZZZZ</name>
<dbReference type="PANTHER" id="PTHR23355:SF9">
    <property type="entry name" value="DIS3-LIKE EXONUCLEASE 2"/>
    <property type="match status" value="1"/>
</dbReference>
<evidence type="ECO:0000259" key="1">
    <source>
        <dbReference type="SMART" id="SM00955"/>
    </source>
</evidence>
<dbReference type="AlphaFoldDB" id="A0A6C0FA29"/>
<evidence type="ECO:0000313" key="2">
    <source>
        <dbReference type="EMBL" id="QHT38538.1"/>
    </source>
</evidence>
<dbReference type="GO" id="GO:0000932">
    <property type="term" value="C:P-body"/>
    <property type="evidence" value="ECO:0007669"/>
    <property type="project" value="TreeGrafter"/>
</dbReference>
<proteinExistence type="predicted"/>
<sequence>MTSQEDVRIIMIENRNYDSWTIHKMETMELVEDKRVDPTHHKLFSMDVFTVSSPEPSDENQKKKLVLKRSPVRNAEYISGVLVLKHNRSYGRIHGNGNLLYKCIPDDKRIPVFLIPYEIRKIGFMKSVINKYVTFQFKSWTDKHPIGTLTNVIGNVDILDNYYEYQLYCKSLNASIQIFTQDTRRMVNNKKAGREEHDIMMDINSAFKDVDKGIEDRTGFNIYTIDPTESTDFDDAVGHTCYTDDTSGLVVTKLSIYISNVTLLLDYLGIWSSFSNRVSTIYLPDRKRPMLPTILSDGLCSLVEDKVRFALALDIHILKGEILKIDYTNTMIRVSKNYRYEEKDLLNLDDYKTVVEVARSLLPKYQYVSCLKNSHDIIAYLMILMNYETAKLMLTHGNGIFRNVIAERIMEQPIPSDLDPDVKMFLKSWNSGAAQYIDIAHLDEGTVIRHDILEMDAYLHITSPIRRLADLMNMIRIQSNIGLVTLSDAAYDFYAEWSGKLGYINSTMQSIRKVQNECALIHKVYSDEILLQQEYIGYIFDKVDRKGIWQYNVYIPQLKWMSKLTSCNDMENYTKHTLRIHMFHDEDSVKRKIRVSLVE</sequence>
<dbReference type="SMART" id="SM00955">
    <property type="entry name" value="RNB"/>
    <property type="match status" value="1"/>
</dbReference>
<dbReference type="PANTHER" id="PTHR23355">
    <property type="entry name" value="RIBONUCLEASE"/>
    <property type="match status" value="1"/>
</dbReference>
<dbReference type="GO" id="GO:0003723">
    <property type="term" value="F:RNA binding"/>
    <property type="evidence" value="ECO:0007669"/>
    <property type="project" value="InterPro"/>
</dbReference>
<dbReference type="Pfam" id="PF00773">
    <property type="entry name" value="RNB"/>
    <property type="match status" value="1"/>
</dbReference>
<protein>
    <recommendedName>
        <fullName evidence="1">RNB domain-containing protein</fullName>
    </recommendedName>
</protein>
<dbReference type="GO" id="GO:0006402">
    <property type="term" value="P:mRNA catabolic process"/>
    <property type="evidence" value="ECO:0007669"/>
    <property type="project" value="TreeGrafter"/>
</dbReference>
<dbReference type="InterPro" id="IPR012340">
    <property type="entry name" value="NA-bd_OB-fold"/>
</dbReference>
<feature type="domain" description="RNB" evidence="1">
    <location>
        <begin position="214"/>
        <end position="483"/>
    </location>
</feature>